<dbReference type="GO" id="GO:0044550">
    <property type="term" value="P:secondary metabolite biosynthetic process"/>
    <property type="evidence" value="ECO:0007669"/>
    <property type="project" value="TreeGrafter"/>
</dbReference>
<evidence type="ECO:0000256" key="2">
    <source>
        <dbReference type="ARBA" id="ARBA00022553"/>
    </source>
</evidence>
<name>C0JPJ4_9HYPO</name>
<accession>C0JPJ4</accession>
<dbReference type="AlphaFoldDB" id="C0JPJ4"/>
<dbReference type="SMART" id="SM00825">
    <property type="entry name" value="PKS_KS"/>
    <property type="match status" value="1"/>
</dbReference>
<dbReference type="InterPro" id="IPR020841">
    <property type="entry name" value="PKS_Beta-ketoAc_synthase_dom"/>
</dbReference>
<feature type="domain" description="Ketosynthase family 3 (KS3)" evidence="3">
    <location>
        <begin position="1"/>
        <end position="117"/>
    </location>
</feature>
<dbReference type="PANTHER" id="PTHR43775:SF29">
    <property type="entry name" value="ASPERFURANONE POLYKETIDE SYNTHASE AFOG-RELATED"/>
    <property type="match status" value="1"/>
</dbReference>
<dbReference type="GO" id="GO:0004312">
    <property type="term" value="F:fatty acid synthase activity"/>
    <property type="evidence" value="ECO:0007669"/>
    <property type="project" value="TreeGrafter"/>
</dbReference>
<evidence type="ECO:0000313" key="4">
    <source>
        <dbReference type="EMBL" id="ACM86770.1"/>
    </source>
</evidence>
<dbReference type="PANTHER" id="PTHR43775">
    <property type="entry name" value="FATTY ACID SYNTHASE"/>
    <property type="match status" value="1"/>
</dbReference>
<organism evidence="4">
    <name type="scientific">Hirsutella nivea</name>
    <dbReference type="NCBI Taxonomy" id="587367"/>
    <lineage>
        <taxon>Eukaryota</taxon>
        <taxon>Fungi</taxon>
        <taxon>Dikarya</taxon>
        <taxon>Ascomycota</taxon>
        <taxon>Pezizomycotina</taxon>
        <taxon>Sordariomycetes</taxon>
        <taxon>Hypocreomycetidae</taxon>
        <taxon>Hypocreales</taxon>
        <taxon>Ophiocordycipitaceae</taxon>
        <taxon>Hirsutella</taxon>
    </lineage>
</organism>
<evidence type="ECO:0000259" key="3">
    <source>
        <dbReference type="PROSITE" id="PS52004"/>
    </source>
</evidence>
<feature type="non-terminal residue" evidence="4">
    <location>
        <position position="1"/>
    </location>
</feature>
<dbReference type="GO" id="GO:0006633">
    <property type="term" value="P:fatty acid biosynthetic process"/>
    <property type="evidence" value="ECO:0007669"/>
    <property type="project" value="TreeGrafter"/>
</dbReference>
<dbReference type="Gene3D" id="3.40.47.10">
    <property type="match status" value="1"/>
</dbReference>
<keyword evidence="1" id="KW-0596">Phosphopantetheine</keyword>
<sequence>EGHGTGTKVGDPIECSVIGAVFGPTRQDPIRVGSVKSNVGHLESASGIAGLVKTTYSLESGLIAPTHGLTKVNPRIKLQDWKIEIPTSAISWPAGLRRASINSFGYGGANAHCVLDDAYHFLKVHNLVGNHNTTVGEGSLVQNGTGNGVMHLQNGLSEGVAEQTADDKSKPTRLFVLSSHDESGISRLSQSLKSHLDELDKNLAENDEDYLHRLAYTLAEKRSTLPWKTYYLASSLPDLRETLSLSKKAVRASKQPPLTFIF</sequence>
<dbReference type="PROSITE" id="PS52004">
    <property type="entry name" value="KS3_2"/>
    <property type="match status" value="1"/>
</dbReference>
<keyword evidence="2" id="KW-0597">Phosphoprotein</keyword>
<dbReference type="EMBL" id="FJ392266">
    <property type="protein sequence ID" value="ACM86770.1"/>
    <property type="molecule type" value="Genomic_DNA"/>
</dbReference>
<dbReference type="Pfam" id="PF02801">
    <property type="entry name" value="Ketoacyl-synt_C"/>
    <property type="match status" value="1"/>
</dbReference>
<evidence type="ECO:0000256" key="1">
    <source>
        <dbReference type="ARBA" id="ARBA00022450"/>
    </source>
</evidence>
<protein>
    <submittedName>
        <fullName evidence="4">Polyketide synthase</fullName>
    </submittedName>
</protein>
<dbReference type="InterPro" id="IPR014031">
    <property type="entry name" value="Ketoacyl_synth_C"/>
</dbReference>
<dbReference type="Gene3D" id="3.30.70.3290">
    <property type="match status" value="1"/>
</dbReference>
<feature type="non-terminal residue" evidence="4">
    <location>
        <position position="262"/>
    </location>
</feature>
<dbReference type="CDD" id="cd00833">
    <property type="entry name" value="PKS"/>
    <property type="match status" value="1"/>
</dbReference>
<proteinExistence type="predicted"/>
<dbReference type="Pfam" id="PF16197">
    <property type="entry name" value="KAsynt_C_assoc"/>
    <property type="match status" value="1"/>
</dbReference>
<dbReference type="SUPFAM" id="SSF53901">
    <property type="entry name" value="Thiolase-like"/>
    <property type="match status" value="1"/>
</dbReference>
<dbReference type="InterPro" id="IPR016039">
    <property type="entry name" value="Thiolase-like"/>
</dbReference>
<dbReference type="InterPro" id="IPR050091">
    <property type="entry name" value="PKS_NRPS_Biosynth_Enz"/>
</dbReference>
<reference evidence="4" key="1">
    <citation type="journal article" date="2009" name="Appl. Environ. Microbiol.">
        <title>Insect-specific polyketide synthases (PKSs), potential PKS-nonribosomal peptide synthetase hybrids, and novel PKS clades in tropical fungi.</title>
        <authorList>
            <person name="Amnuaykanjanasin A."/>
            <person name="Phonghanpot S."/>
            <person name="Sengpanich N."/>
            <person name="Cheevadhanarak S."/>
            <person name="Tanticharoen M."/>
        </authorList>
    </citation>
    <scope>NUCLEOTIDE SEQUENCE</scope>
    <source>
        <strain evidence="4">HinF1R1_8</strain>
    </source>
</reference>
<dbReference type="InterPro" id="IPR032821">
    <property type="entry name" value="PKS_assoc"/>
</dbReference>